<evidence type="ECO:0000256" key="2">
    <source>
        <dbReference type="ARBA" id="ARBA00004609"/>
    </source>
</evidence>
<keyword evidence="3" id="KW-1003">Cell membrane</keyword>
<comment type="caution">
    <text evidence="12">The sequence shown here is derived from an EMBL/GenBank/DDBJ whole genome shotgun (WGS) entry which is preliminary data.</text>
</comment>
<feature type="domain" description="Trypanosome variant surface glycoprotein B-type N-terminal" evidence="11">
    <location>
        <begin position="48"/>
        <end position="272"/>
    </location>
</feature>
<evidence type="ECO:0000256" key="9">
    <source>
        <dbReference type="SAM" id="MobiDB-lite"/>
    </source>
</evidence>
<reference evidence="12 13" key="2">
    <citation type="journal article" date="2012" name="Proc. Natl. Acad. Sci. U.S.A.">
        <title>Antigenic diversity is generated by distinct evolutionary mechanisms in African trypanosome species.</title>
        <authorList>
            <person name="Jackson A.P."/>
            <person name="Berry A."/>
            <person name="Aslett M."/>
            <person name="Allison H.C."/>
            <person name="Burton P."/>
            <person name="Vavrova-Anderson J."/>
            <person name="Brown R."/>
            <person name="Browne H."/>
            <person name="Corton N."/>
            <person name="Hauser H."/>
            <person name="Gamble J."/>
            <person name="Gilderthorp R."/>
            <person name="Marcello L."/>
            <person name="McQuillan J."/>
            <person name="Otto T.D."/>
            <person name="Quail M.A."/>
            <person name="Sanders M.J."/>
            <person name="van Tonder A."/>
            <person name="Ginger M.L."/>
            <person name="Field M.C."/>
            <person name="Barry J.D."/>
            <person name="Hertz-Fowler C."/>
            <person name="Berriman M."/>
        </authorList>
    </citation>
    <scope>NUCLEOTIDE SEQUENCE [LARGE SCALE GENOMIC DNA]</scope>
    <source>
        <strain evidence="12 13">IL3000</strain>
    </source>
</reference>
<reference evidence="13" key="1">
    <citation type="submission" date="2011-07" db="EMBL/GenBank/DDBJ databases">
        <title>Divergent evolution of antigenic variation in African trypanosomes.</title>
        <authorList>
            <person name="Jackson A.P."/>
            <person name="Berry A."/>
            <person name="Allison H.C."/>
            <person name="Burton P."/>
            <person name="Anderson J."/>
            <person name="Aslett M."/>
            <person name="Brown R."/>
            <person name="Corton N."/>
            <person name="Harris D."/>
            <person name="Hauser H."/>
            <person name="Gamble J."/>
            <person name="Gilderthorp R."/>
            <person name="McQuillan J."/>
            <person name="Quail M.A."/>
            <person name="Sanders M."/>
            <person name="Van Tonder A."/>
            <person name="Ginger M.L."/>
            <person name="Donelson J.E."/>
            <person name="Field M.C."/>
            <person name="Barry J.D."/>
            <person name="Berriman M."/>
            <person name="Hertz-Fowler C."/>
        </authorList>
    </citation>
    <scope>NUCLEOTIDE SEQUENCE [LARGE SCALE GENOMIC DNA]</scope>
    <source>
        <strain evidence="13">IL3000</strain>
    </source>
</reference>
<feature type="chain" id="PRO_5003389752" evidence="10">
    <location>
        <begin position="20"/>
        <end position="340"/>
    </location>
</feature>
<accession>F9W3J1</accession>
<evidence type="ECO:0000313" key="12">
    <source>
        <dbReference type="EMBL" id="CCD11709.1"/>
    </source>
</evidence>
<proteinExistence type="predicted"/>
<keyword evidence="8" id="KW-0449">Lipoprotein</keyword>
<keyword evidence="13" id="KW-1185">Reference proteome</keyword>
<evidence type="ECO:0000256" key="7">
    <source>
        <dbReference type="ARBA" id="ARBA00023180"/>
    </source>
</evidence>
<dbReference type="GO" id="GO:0098552">
    <property type="term" value="C:side of membrane"/>
    <property type="evidence" value="ECO:0007669"/>
    <property type="project" value="UniProtKB-KW"/>
</dbReference>
<organism evidence="12 13">
    <name type="scientific">Trypanosoma congolense (strain IL3000)</name>
    <dbReference type="NCBI Taxonomy" id="1068625"/>
    <lineage>
        <taxon>Eukaryota</taxon>
        <taxon>Discoba</taxon>
        <taxon>Euglenozoa</taxon>
        <taxon>Kinetoplastea</taxon>
        <taxon>Metakinetoplastina</taxon>
        <taxon>Trypanosomatida</taxon>
        <taxon>Trypanosomatidae</taxon>
        <taxon>Trypanosoma</taxon>
        <taxon>Nannomonas</taxon>
    </lineage>
</organism>
<evidence type="ECO:0000256" key="1">
    <source>
        <dbReference type="ARBA" id="ARBA00002523"/>
    </source>
</evidence>
<dbReference type="VEuPathDB" id="TriTrypDB:TcIL3000_0_26630"/>
<comment type="function">
    <text evidence="1">VSG forms a coat on the surface of the parasite. The trypanosome evades the immune response of the host by expressing a series of antigenically distinct VSGs from an estimated 1000 VSG genes.</text>
</comment>
<feature type="region of interest" description="Disordered" evidence="9">
    <location>
        <begin position="261"/>
        <end position="311"/>
    </location>
</feature>
<evidence type="ECO:0000313" key="13">
    <source>
        <dbReference type="Proteomes" id="UP000000702"/>
    </source>
</evidence>
<keyword evidence="7" id="KW-0325">Glycoprotein</keyword>
<evidence type="ECO:0000256" key="10">
    <source>
        <dbReference type="SAM" id="SignalP"/>
    </source>
</evidence>
<evidence type="ECO:0000256" key="4">
    <source>
        <dbReference type="ARBA" id="ARBA00022622"/>
    </source>
</evidence>
<feature type="compositionally biased region" description="Acidic residues" evidence="9">
    <location>
        <begin position="287"/>
        <end position="303"/>
    </location>
</feature>
<name>F9W3J1_TRYCI</name>
<dbReference type="AlphaFoldDB" id="F9W3J1"/>
<evidence type="ECO:0000259" key="11">
    <source>
        <dbReference type="Pfam" id="PF13206"/>
    </source>
</evidence>
<evidence type="ECO:0000256" key="6">
    <source>
        <dbReference type="ARBA" id="ARBA00023136"/>
    </source>
</evidence>
<feature type="signal peptide" evidence="10">
    <location>
        <begin position="1"/>
        <end position="19"/>
    </location>
</feature>
<evidence type="ECO:0000256" key="5">
    <source>
        <dbReference type="ARBA" id="ARBA00022729"/>
    </source>
</evidence>
<gene>
    <name evidence="12" type="ORF">TCIL3000_0_26630</name>
</gene>
<protein>
    <submittedName>
        <fullName evidence="12">Variant surface glycoprotein</fullName>
    </submittedName>
</protein>
<dbReference type="Pfam" id="PF13206">
    <property type="entry name" value="VSG_B"/>
    <property type="match status" value="1"/>
</dbReference>
<evidence type="ECO:0000256" key="3">
    <source>
        <dbReference type="ARBA" id="ARBA00022475"/>
    </source>
</evidence>
<dbReference type="GO" id="GO:0005886">
    <property type="term" value="C:plasma membrane"/>
    <property type="evidence" value="ECO:0007669"/>
    <property type="project" value="UniProtKB-SubCell"/>
</dbReference>
<dbReference type="EMBL" id="CAEQ01000416">
    <property type="protein sequence ID" value="CCD11709.1"/>
    <property type="molecule type" value="Genomic_DNA"/>
</dbReference>
<keyword evidence="6" id="KW-0472">Membrane</keyword>
<feature type="compositionally biased region" description="Basic residues" evidence="9">
    <location>
        <begin position="266"/>
        <end position="279"/>
    </location>
</feature>
<keyword evidence="5 10" id="KW-0732">Signal</keyword>
<dbReference type="InterPro" id="IPR025932">
    <property type="entry name" value="Trypano_VSG_B_N_dom"/>
</dbReference>
<comment type="subcellular location">
    <subcellularLocation>
        <location evidence="2">Cell membrane</location>
        <topology evidence="2">Lipid-anchor</topology>
        <topology evidence="2">GPI-anchor</topology>
    </subcellularLocation>
</comment>
<dbReference type="Proteomes" id="UP000000702">
    <property type="component" value="Unassembled WGS sequence"/>
</dbReference>
<keyword evidence="4" id="KW-0336">GPI-anchor</keyword>
<evidence type="ECO:0000256" key="8">
    <source>
        <dbReference type="ARBA" id="ARBA00023288"/>
    </source>
</evidence>
<sequence length="340" mass="37371">MFLVIVGMMMMALSGSSLGTGTSEHHNHNEDHHDALCGLLGAAVRKWKRTHNPTTKKVLAQAIFGNESGGNLNTLLAGLPETHHKPGNRHNWCGSCAYGGDHYPGKSIPHDMLCMCTVGEGGFPFLAYSDKPETKLCGKSAADLGCKNQQDSGNGCHSNQHWWTTSTKSHNGNGEAKVHLNVTWEKVVKPCLQGGHIGRAKKTLLEKLNVGEYSSPRWGWGHTNCGGDYSDVCVSYGHQCHDNPKSPQWWQELYEALTTTEDTHAKGKSTRSTRKRTRRNTGGSTAPEEEENDSEEDEPEDTGTESTNNHNRQLPLLSHQQSGTSLTQPHSWLLSGVFFF</sequence>